<organism evidence="1 2">
    <name type="scientific">Paraburkholderia phenoliruptrix</name>
    <dbReference type="NCBI Taxonomy" id="252970"/>
    <lineage>
        <taxon>Bacteria</taxon>
        <taxon>Pseudomonadati</taxon>
        <taxon>Pseudomonadota</taxon>
        <taxon>Betaproteobacteria</taxon>
        <taxon>Burkholderiales</taxon>
        <taxon>Burkholderiaceae</taxon>
        <taxon>Paraburkholderia</taxon>
    </lineage>
</organism>
<proteinExistence type="predicted"/>
<sequence>MKTGRPAERATRYPGYDVLNKRETPSWDEVTRVVIDERLALPREPHFFNAVEWLAVTSLCACVVPQANAEPAVPIAAMLDHRLYTNQGDGYRNAALPPMRDAWRTGLAALDAESRERHDLPFASLEKAAQTALLGEMQRGDLAHAAWRGMQPKVFFAERVLHDICGLYYSHPHAWSEMGFGGPANPRGYVRMYFNRRDPWEPVEAQSGNEEKAARENRRVR</sequence>
<dbReference type="EMBL" id="CADILN010000001">
    <property type="protein sequence ID" value="CAB4047048.1"/>
    <property type="molecule type" value="Genomic_DNA"/>
</dbReference>
<gene>
    <name evidence="1" type="ORF">LMG9964_00680</name>
</gene>
<dbReference type="AlphaFoldDB" id="A0A6J5K0I0"/>
<accession>A0A6J5K0I0</accession>
<dbReference type="GeneID" id="27799399"/>
<reference evidence="1 2" key="1">
    <citation type="submission" date="2020-04" db="EMBL/GenBank/DDBJ databases">
        <authorList>
            <person name="De Canck E."/>
        </authorList>
    </citation>
    <scope>NUCLEOTIDE SEQUENCE [LARGE SCALE GENOMIC DNA]</scope>
    <source>
        <strain evidence="1 2">LMG 9964</strain>
    </source>
</reference>
<dbReference type="Proteomes" id="UP000494102">
    <property type="component" value="Unassembled WGS sequence"/>
</dbReference>
<evidence type="ECO:0008006" key="3">
    <source>
        <dbReference type="Google" id="ProtNLM"/>
    </source>
</evidence>
<evidence type="ECO:0000313" key="2">
    <source>
        <dbReference type="Proteomes" id="UP000494102"/>
    </source>
</evidence>
<protein>
    <recommendedName>
        <fullName evidence="3">Gluconate 2-dehydrogenase subunit 3</fullName>
    </recommendedName>
</protein>
<dbReference type="RefSeq" id="WP_014972135.1">
    <property type="nucleotide sequence ID" value="NZ_CADILN010000001.1"/>
</dbReference>
<dbReference type="InterPro" id="IPR027056">
    <property type="entry name" value="Gluconate_2DH_su3"/>
</dbReference>
<evidence type="ECO:0000313" key="1">
    <source>
        <dbReference type="EMBL" id="CAB4047048.1"/>
    </source>
</evidence>
<dbReference type="Pfam" id="PF13618">
    <property type="entry name" value="Gluconate_2-dh3"/>
    <property type="match status" value="1"/>
</dbReference>
<name>A0A6J5K0I0_9BURK</name>